<evidence type="ECO:0000313" key="1">
    <source>
        <dbReference type="EMBL" id="THJ43594.1"/>
    </source>
</evidence>
<dbReference type="InterPro" id="IPR016024">
    <property type="entry name" value="ARM-type_fold"/>
</dbReference>
<evidence type="ECO:0000313" key="2">
    <source>
        <dbReference type="Proteomes" id="UP000309618"/>
    </source>
</evidence>
<organism evidence="1 2">
    <name type="scientific">Aeromonas veronii</name>
    <dbReference type="NCBI Taxonomy" id="654"/>
    <lineage>
        <taxon>Bacteria</taxon>
        <taxon>Pseudomonadati</taxon>
        <taxon>Pseudomonadota</taxon>
        <taxon>Gammaproteobacteria</taxon>
        <taxon>Aeromonadales</taxon>
        <taxon>Aeromonadaceae</taxon>
        <taxon>Aeromonas</taxon>
    </lineage>
</organism>
<dbReference type="EMBL" id="SSUX01000011">
    <property type="protein sequence ID" value="THJ43594.1"/>
    <property type="molecule type" value="Genomic_DNA"/>
</dbReference>
<gene>
    <name evidence="1" type="ORF">E8Q35_14910</name>
</gene>
<dbReference type="AlphaFoldDB" id="A0A4S5CCS2"/>
<protein>
    <submittedName>
        <fullName evidence="1">Uncharacterized protein</fullName>
    </submittedName>
</protein>
<sequence>MSLSQNQAFRLILEGEDSDRATLLRHRDPIIRAKAIQKIRTPTLNQLIEASKDHVAEVRFAVAIHLISGKHEFPLNDLLLWLERETDPLIYKELLSNPRLPGYYNPGQVLDTLKDPDLTTEQLNAAFSFYKERYETSSDSTTNWKYRSIYGLIVQHPASTEAMHLKFSTLKHQDKNPHVWNCMAKHHNISASTACLILKAEYKLGAYEPDPIDTLIKNPEIKKSTWDAIFSMHVPRYECIKYLRREERLSINGVTNGLNHLRNGGACSGYRTELILELIATLSNDELNELSRQNILALNDPLFITSNKQETLGNLLIQSNPNAYQKILSTELHKKISKIDIEPPVVKLTIPSWHM</sequence>
<dbReference type="InterPro" id="IPR011989">
    <property type="entry name" value="ARM-like"/>
</dbReference>
<reference evidence="1 2" key="1">
    <citation type="submission" date="2019-04" db="EMBL/GenBank/DDBJ databases">
        <title>Comparative genomics of Aeromonas veronii strains pathogenic to fish.</title>
        <authorList>
            <person name="Cascarano M.C."/>
            <person name="Smyrli M."/>
            <person name="Katharios P."/>
        </authorList>
    </citation>
    <scope>NUCLEOTIDE SEQUENCE [LARGE SCALE GENOMIC DNA]</scope>
    <source>
        <strain evidence="1 2">XU1</strain>
    </source>
</reference>
<dbReference type="RefSeq" id="WP_136502033.1">
    <property type="nucleotide sequence ID" value="NZ_SSUX01000011.1"/>
</dbReference>
<dbReference type="Gene3D" id="1.25.10.10">
    <property type="entry name" value="Leucine-rich Repeat Variant"/>
    <property type="match status" value="1"/>
</dbReference>
<comment type="caution">
    <text evidence="1">The sequence shown here is derived from an EMBL/GenBank/DDBJ whole genome shotgun (WGS) entry which is preliminary data.</text>
</comment>
<accession>A0A4S5CCS2</accession>
<name>A0A4S5CCS2_AERVE</name>
<proteinExistence type="predicted"/>
<dbReference type="SUPFAM" id="SSF48371">
    <property type="entry name" value="ARM repeat"/>
    <property type="match status" value="1"/>
</dbReference>
<dbReference type="Proteomes" id="UP000309618">
    <property type="component" value="Unassembled WGS sequence"/>
</dbReference>